<evidence type="ECO:0000256" key="3">
    <source>
        <dbReference type="ARBA" id="ARBA00022827"/>
    </source>
</evidence>
<gene>
    <name evidence="6" type="ORF">AWB68_01549</name>
</gene>
<dbReference type="InterPro" id="IPR004490">
    <property type="entry name" value="GlcD"/>
</dbReference>
<dbReference type="RefSeq" id="WP_087643768.1">
    <property type="nucleotide sequence ID" value="NZ_FCON02000012.1"/>
</dbReference>
<keyword evidence="3" id="KW-0274">FAD</keyword>
<evidence type="ECO:0000259" key="5">
    <source>
        <dbReference type="PROSITE" id="PS51387"/>
    </source>
</evidence>
<dbReference type="NCBIfam" id="NF008408">
    <property type="entry name" value="PRK11230.1"/>
    <property type="match status" value="1"/>
</dbReference>
<dbReference type="Gene3D" id="3.30.70.2740">
    <property type="match status" value="1"/>
</dbReference>
<feature type="domain" description="FAD-binding PCMH-type" evidence="5">
    <location>
        <begin position="52"/>
        <end position="230"/>
    </location>
</feature>
<dbReference type="AlphaFoldDB" id="A0A158GRJ7"/>
<dbReference type="InterPro" id="IPR051914">
    <property type="entry name" value="FAD-linked_OxidoTrans_Type4"/>
</dbReference>
<dbReference type="NCBIfam" id="TIGR00387">
    <property type="entry name" value="glcD"/>
    <property type="match status" value="1"/>
</dbReference>
<comment type="caution">
    <text evidence="6">The sequence shown here is derived from an EMBL/GenBank/DDBJ whole genome shotgun (WGS) entry which is preliminary data.</text>
</comment>
<evidence type="ECO:0000256" key="1">
    <source>
        <dbReference type="ARBA" id="ARBA00001974"/>
    </source>
</evidence>
<dbReference type="Gene3D" id="3.30.465.10">
    <property type="match status" value="1"/>
</dbReference>
<dbReference type="GO" id="GO:0003973">
    <property type="term" value="F:(S)-2-hydroxy-acid oxidase activity"/>
    <property type="evidence" value="ECO:0007669"/>
    <property type="project" value="InterPro"/>
</dbReference>
<evidence type="ECO:0000256" key="4">
    <source>
        <dbReference type="ARBA" id="ARBA00023002"/>
    </source>
</evidence>
<dbReference type="InterPro" id="IPR016171">
    <property type="entry name" value="Vanillyl_alc_oxidase_C-sub2"/>
</dbReference>
<protein>
    <submittedName>
        <fullName evidence="6">Glycolate oxidase subunit GlcD</fullName>
    </submittedName>
</protein>
<dbReference type="Pfam" id="PF01565">
    <property type="entry name" value="FAD_binding_4"/>
    <property type="match status" value="1"/>
</dbReference>
<dbReference type="Proteomes" id="UP000054770">
    <property type="component" value="Unassembled WGS sequence"/>
</dbReference>
<organism evidence="6 7">
    <name type="scientific">Caballeronia choica</name>
    <dbReference type="NCBI Taxonomy" id="326476"/>
    <lineage>
        <taxon>Bacteria</taxon>
        <taxon>Pseudomonadati</taxon>
        <taxon>Pseudomonadota</taxon>
        <taxon>Betaproteobacteria</taxon>
        <taxon>Burkholderiales</taxon>
        <taxon>Burkholderiaceae</taxon>
        <taxon>Caballeronia</taxon>
    </lineage>
</organism>
<dbReference type="Gene3D" id="3.30.43.10">
    <property type="entry name" value="Uridine Diphospho-n-acetylenolpyruvylglucosamine Reductase, domain 2"/>
    <property type="match status" value="1"/>
</dbReference>
<name>A0A158GRJ7_9BURK</name>
<evidence type="ECO:0000256" key="2">
    <source>
        <dbReference type="ARBA" id="ARBA00022630"/>
    </source>
</evidence>
<evidence type="ECO:0000313" key="7">
    <source>
        <dbReference type="Proteomes" id="UP000054770"/>
    </source>
</evidence>
<reference evidence="6" key="1">
    <citation type="submission" date="2016-01" db="EMBL/GenBank/DDBJ databases">
        <authorList>
            <person name="Peeters C."/>
        </authorList>
    </citation>
    <scope>NUCLEOTIDE SEQUENCE [LARGE SCALE GENOMIC DNA]</scope>
    <source>
        <strain evidence="6">LMG 22940</strain>
    </source>
</reference>
<dbReference type="GO" id="GO:0009339">
    <property type="term" value="C:glycolate oxidase complex"/>
    <property type="evidence" value="ECO:0007669"/>
    <property type="project" value="InterPro"/>
</dbReference>
<dbReference type="InterPro" id="IPR016164">
    <property type="entry name" value="FAD-linked_Oxase-like_C"/>
</dbReference>
<dbReference type="InterPro" id="IPR016169">
    <property type="entry name" value="FAD-bd_PCMH_sub2"/>
</dbReference>
<dbReference type="PROSITE" id="PS51387">
    <property type="entry name" value="FAD_PCMH"/>
    <property type="match status" value="1"/>
</dbReference>
<dbReference type="SUPFAM" id="SSF55103">
    <property type="entry name" value="FAD-linked oxidases, C-terminal domain"/>
    <property type="match status" value="1"/>
</dbReference>
<evidence type="ECO:0000313" key="6">
    <source>
        <dbReference type="EMBL" id="SAL34050.1"/>
    </source>
</evidence>
<dbReference type="SUPFAM" id="SSF56176">
    <property type="entry name" value="FAD-binding/transporter-associated domain-like"/>
    <property type="match status" value="1"/>
</dbReference>
<dbReference type="Pfam" id="PF02913">
    <property type="entry name" value="FAD-oxidase_C"/>
    <property type="match status" value="1"/>
</dbReference>
<dbReference type="EMBL" id="FCON02000012">
    <property type="protein sequence ID" value="SAL34050.1"/>
    <property type="molecule type" value="Genomic_DNA"/>
</dbReference>
<dbReference type="Gene3D" id="1.10.45.10">
    <property type="entry name" value="Vanillyl-alcohol Oxidase, Chain A, domain 4"/>
    <property type="match status" value="1"/>
</dbReference>
<keyword evidence="4" id="KW-0560">Oxidoreductase</keyword>
<dbReference type="InterPro" id="IPR006094">
    <property type="entry name" value="Oxid_FAD_bind_N"/>
</dbReference>
<accession>A0A158GRJ7</accession>
<dbReference type="OrthoDB" id="8522822at2"/>
<dbReference type="PANTHER" id="PTHR42934:SF1">
    <property type="entry name" value="GLYCOLATE OXIDASE SUBUNIT GLCD"/>
    <property type="match status" value="1"/>
</dbReference>
<keyword evidence="2" id="KW-0285">Flavoprotein</keyword>
<dbReference type="InterPro" id="IPR016166">
    <property type="entry name" value="FAD-bd_PCMH"/>
</dbReference>
<dbReference type="Gene3D" id="3.30.70.2190">
    <property type="match status" value="1"/>
</dbReference>
<dbReference type="InterPro" id="IPR036318">
    <property type="entry name" value="FAD-bd_PCMH-like_sf"/>
</dbReference>
<keyword evidence="7" id="KW-1185">Reference proteome</keyword>
<comment type="cofactor">
    <cofactor evidence="1">
        <name>FAD</name>
        <dbReference type="ChEBI" id="CHEBI:57692"/>
    </cofactor>
</comment>
<dbReference type="InterPro" id="IPR016167">
    <property type="entry name" value="FAD-bd_PCMH_sub1"/>
</dbReference>
<dbReference type="PANTHER" id="PTHR42934">
    <property type="entry name" value="GLYCOLATE OXIDASE SUBUNIT GLCD"/>
    <property type="match status" value="1"/>
</dbReference>
<sequence>MTYAYDERLDGPLHNHDKAAIVRDLQALLPDMPLLHAKEDLRPFECDGLSAYRITPMLVALPDTIDQVQALLKYASAHGVPVVARGAGTGLSGGALPLEKGILLVMARFNRILDLDPEAGTARVQPGVRNLAISQAAAPHGLYYAPDPSSQIACSIGGNVAENAGGVHCLKYGLTVHNILKIEIVTIDGERLTLGSEALDAPGFDLLALFTGSEGMLGVVVEVTVKLLAKPQSAKVLLASFDDIGKAGDAVAQIIGAGVIPGGLEMMDNLAIRAAEDFIHAGYPVDAEALLLCEIDGAESDVQEDCERVEALLSAAGATEIRLARNEAERQRFWAGRKNAFPAVGRISPDYYCMDGTIPRRELARVLKGIADLSAQYGLQVANVFHAGDGNMHPLILFDANAPGEMDRAETIGARILELCVAVGGSITGEHGVGREKINQMCAQFNSDELVFFHAVKAAFDPDGLLNPGKNVPTLHRCAEFGSMHVHHGALPFPELERF</sequence>
<dbReference type="GO" id="GO:0071949">
    <property type="term" value="F:FAD binding"/>
    <property type="evidence" value="ECO:0007669"/>
    <property type="project" value="InterPro"/>
</dbReference>
<proteinExistence type="predicted"/>
<dbReference type="InterPro" id="IPR004113">
    <property type="entry name" value="FAD-bd_oxidored_4_C"/>
</dbReference>